<dbReference type="InterPro" id="IPR005183">
    <property type="entry name" value="DUF305_CopM-like"/>
</dbReference>
<evidence type="ECO:0000313" key="4">
    <source>
        <dbReference type="EMBL" id="BDY26184.1"/>
    </source>
</evidence>
<name>A0AAI8XI84_MYCME</name>
<dbReference type="RefSeq" id="WP_229477587.1">
    <property type="nucleotide sequence ID" value="NZ_AP027452.1"/>
</dbReference>
<evidence type="ECO:0000313" key="5">
    <source>
        <dbReference type="Proteomes" id="UP001241092"/>
    </source>
</evidence>
<protein>
    <recommendedName>
        <fullName evidence="3">DUF305 domain-containing protein</fullName>
    </recommendedName>
</protein>
<feature type="domain" description="DUF305" evidence="3">
    <location>
        <begin position="60"/>
        <end position="225"/>
    </location>
</feature>
<keyword evidence="2" id="KW-0732">Signal</keyword>
<dbReference type="Proteomes" id="UP001241092">
    <property type="component" value="Chromosome"/>
</dbReference>
<dbReference type="InterPro" id="IPR012347">
    <property type="entry name" value="Ferritin-like"/>
</dbReference>
<proteinExistence type="predicted"/>
<dbReference type="PANTHER" id="PTHR36933:SF1">
    <property type="entry name" value="SLL0788 PROTEIN"/>
    <property type="match status" value="1"/>
</dbReference>
<evidence type="ECO:0000256" key="2">
    <source>
        <dbReference type="SAM" id="SignalP"/>
    </source>
</evidence>
<gene>
    <name evidence="4" type="ORF">hbim_00095</name>
</gene>
<dbReference type="AlphaFoldDB" id="A0AAI8XI84"/>
<dbReference type="PROSITE" id="PS51257">
    <property type="entry name" value="PROKAR_LIPOPROTEIN"/>
    <property type="match status" value="1"/>
</dbReference>
<sequence length="228" mass="23988">MWTWKQTTLMGAGALVAVAVTAGCSGNSDQAAPSPSPSAAASSSVAPTTASQDQAHNDADVMFAQHMIPHHQQAVEMSDMLLGKQGIDKRVTDLATQIKAAQGPEIEQMQGWLKQWGNPPMPPMSSMPSGDMGHGNMGDMGHGATGGDMPAMQGMMSDADMTALQNAQGVEAAKLFLTQMIAHHEGAITMAKDEIEKGQYPAAVQMAKAIVTTQQQEIDTMRNILGTL</sequence>
<reference evidence="4" key="1">
    <citation type="submission" date="2023-03" db="EMBL/GenBank/DDBJ databases">
        <title>Draft genome sequence of a Mycolicibacterium mageritense strain H4_3_1 isolated from a hybrid biological-inorganic system reactor.</title>
        <authorList>
            <person name="Feng X."/>
            <person name="Kazama D."/>
            <person name="Sato K."/>
            <person name="Kobayashi H."/>
        </authorList>
    </citation>
    <scope>NUCLEOTIDE SEQUENCE</scope>
    <source>
        <strain evidence="4">H4_3_1</strain>
    </source>
</reference>
<accession>A0AAI8XI84</accession>
<feature type="signal peptide" evidence="2">
    <location>
        <begin position="1"/>
        <end position="22"/>
    </location>
</feature>
<dbReference type="Pfam" id="PF03713">
    <property type="entry name" value="DUF305"/>
    <property type="match status" value="1"/>
</dbReference>
<feature type="region of interest" description="Disordered" evidence="1">
    <location>
        <begin position="25"/>
        <end position="53"/>
    </location>
</feature>
<organism evidence="4 5">
    <name type="scientific">Mycolicibacterium mageritense</name>
    <name type="common">Mycobacterium mageritense</name>
    <dbReference type="NCBI Taxonomy" id="53462"/>
    <lineage>
        <taxon>Bacteria</taxon>
        <taxon>Bacillati</taxon>
        <taxon>Actinomycetota</taxon>
        <taxon>Actinomycetes</taxon>
        <taxon>Mycobacteriales</taxon>
        <taxon>Mycobacteriaceae</taxon>
        <taxon>Mycolicibacterium</taxon>
    </lineage>
</organism>
<dbReference type="Gene3D" id="1.20.1260.10">
    <property type="match status" value="1"/>
</dbReference>
<feature type="chain" id="PRO_5042495847" description="DUF305 domain-containing protein" evidence="2">
    <location>
        <begin position="23"/>
        <end position="228"/>
    </location>
</feature>
<evidence type="ECO:0000256" key="1">
    <source>
        <dbReference type="SAM" id="MobiDB-lite"/>
    </source>
</evidence>
<dbReference type="EMBL" id="AP027452">
    <property type="protein sequence ID" value="BDY26184.1"/>
    <property type="molecule type" value="Genomic_DNA"/>
</dbReference>
<dbReference type="PANTHER" id="PTHR36933">
    <property type="entry name" value="SLL0788 PROTEIN"/>
    <property type="match status" value="1"/>
</dbReference>
<evidence type="ECO:0000259" key="3">
    <source>
        <dbReference type="Pfam" id="PF03713"/>
    </source>
</evidence>
<feature type="compositionally biased region" description="Low complexity" evidence="1">
    <location>
        <begin position="31"/>
        <end position="51"/>
    </location>
</feature>